<keyword evidence="8" id="KW-1185">Reference proteome</keyword>
<dbReference type="GO" id="GO:0016787">
    <property type="term" value="F:hydrolase activity"/>
    <property type="evidence" value="ECO:0007669"/>
    <property type="project" value="UniProtKB-UniRule"/>
</dbReference>
<evidence type="ECO:0000313" key="8">
    <source>
        <dbReference type="Proteomes" id="UP000637423"/>
    </source>
</evidence>
<dbReference type="PROSITE" id="PS51635">
    <property type="entry name" value="PNPLA"/>
    <property type="match status" value="1"/>
</dbReference>
<dbReference type="PANTHER" id="PTHR14226:SF57">
    <property type="entry name" value="BLR7027 PROTEIN"/>
    <property type="match status" value="1"/>
</dbReference>
<protein>
    <submittedName>
        <fullName evidence="7">Patatin</fullName>
    </submittedName>
</protein>
<feature type="short sequence motif" description="GXGXXG" evidence="4">
    <location>
        <begin position="41"/>
        <end position="46"/>
    </location>
</feature>
<dbReference type="GO" id="GO:0016042">
    <property type="term" value="P:lipid catabolic process"/>
    <property type="evidence" value="ECO:0007669"/>
    <property type="project" value="UniProtKB-UniRule"/>
</dbReference>
<dbReference type="Proteomes" id="UP000637423">
    <property type="component" value="Unassembled WGS sequence"/>
</dbReference>
<name>A0A916XMU9_9BURK</name>
<evidence type="ECO:0000256" key="1">
    <source>
        <dbReference type="ARBA" id="ARBA00022801"/>
    </source>
</evidence>
<feature type="short sequence motif" description="DGA/G" evidence="4">
    <location>
        <begin position="222"/>
        <end position="224"/>
    </location>
</feature>
<comment type="caution">
    <text evidence="7">The sequence shown here is derived from an EMBL/GenBank/DDBJ whole genome shotgun (WGS) entry which is preliminary data.</text>
</comment>
<dbReference type="Gene3D" id="3.40.1090.10">
    <property type="entry name" value="Cytosolic phospholipase A2 catalytic domain"/>
    <property type="match status" value="2"/>
</dbReference>
<feature type="compositionally biased region" description="Polar residues" evidence="5">
    <location>
        <begin position="1"/>
        <end position="10"/>
    </location>
</feature>
<dbReference type="CDD" id="cd07209">
    <property type="entry name" value="Pat_hypo_Ecoli_Z1214_like"/>
    <property type="match status" value="1"/>
</dbReference>
<dbReference type="RefSeq" id="WP_188567442.1">
    <property type="nucleotide sequence ID" value="NZ_BMED01000003.1"/>
</dbReference>
<dbReference type="InterPro" id="IPR050301">
    <property type="entry name" value="NTE"/>
</dbReference>
<evidence type="ECO:0000313" key="7">
    <source>
        <dbReference type="EMBL" id="GGC85375.1"/>
    </source>
</evidence>
<proteinExistence type="predicted"/>
<evidence type="ECO:0000256" key="4">
    <source>
        <dbReference type="PROSITE-ProRule" id="PRU01161"/>
    </source>
</evidence>
<dbReference type="InterPro" id="IPR002641">
    <property type="entry name" value="PNPLA_dom"/>
</dbReference>
<keyword evidence="3 4" id="KW-0443">Lipid metabolism</keyword>
<dbReference type="PANTHER" id="PTHR14226">
    <property type="entry name" value="NEUROPATHY TARGET ESTERASE/SWISS CHEESE D.MELANOGASTER"/>
    <property type="match status" value="1"/>
</dbReference>
<feature type="short sequence motif" description="GXSXG" evidence="4">
    <location>
        <begin position="68"/>
        <end position="72"/>
    </location>
</feature>
<gene>
    <name evidence="7" type="ORF">GCM10011396_35880</name>
</gene>
<dbReference type="InterPro" id="IPR021095">
    <property type="entry name" value="DUF3734"/>
</dbReference>
<dbReference type="Pfam" id="PF01734">
    <property type="entry name" value="Patatin"/>
    <property type="match status" value="1"/>
</dbReference>
<evidence type="ECO:0000259" key="6">
    <source>
        <dbReference type="PROSITE" id="PS51635"/>
    </source>
</evidence>
<dbReference type="AlphaFoldDB" id="A0A916XMU9"/>
<dbReference type="InterPro" id="IPR016035">
    <property type="entry name" value="Acyl_Trfase/lysoPLipase"/>
</dbReference>
<accession>A0A916XMU9</accession>
<reference evidence="7" key="1">
    <citation type="journal article" date="2014" name="Int. J. Syst. Evol. Microbiol.">
        <title>Complete genome sequence of Corynebacterium casei LMG S-19264T (=DSM 44701T), isolated from a smear-ripened cheese.</title>
        <authorList>
            <consortium name="US DOE Joint Genome Institute (JGI-PGF)"/>
            <person name="Walter F."/>
            <person name="Albersmeier A."/>
            <person name="Kalinowski J."/>
            <person name="Ruckert C."/>
        </authorList>
    </citation>
    <scope>NUCLEOTIDE SEQUENCE</scope>
    <source>
        <strain evidence="7">CGMCC 1.10998</strain>
    </source>
</reference>
<feature type="region of interest" description="Disordered" evidence="5">
    <location>
        <begin position="1"/>
        <end position="24"/>
    </location>
</feature>
<dbReference type="SUPFAM" id="SSF52151">
    <property type="entry name" value="FabD/lysophospholipase-like"/>
    <property type="match status" value="1"/>
</dbReference>
<evidence type="ECO:0000256" key="5">
    <source>
        <dbReference type="SAM" id="MobiDB-lite"/>
    </source>
</evidence>
<evidence type="ECO:0000256" key="2">
    <source>
        <dbReference type="ARBA" id="ARBA00022963"/>
    </source>
</evidence>
<feature type="active site" description="Nucleophile" evidence="4">
    <location>
        <position position="70"/>
    </location>
</feature>
<keyword evidence="2 4" id="KW-0442">Lipid degradation</keyword>
<dbReference type="Pfam" id="PF12536">
    <property type="entry name" value="DUF3734"/>
    <property type="match status" value="1"/>
</dbReference>
<feature type="active site" description="Proton acceptor" evidence="4">
    <location>
        <position position="222"/>
    </location>
</feature>
<sequence>MAAGTKNTADQRQRKPASAAASAGTSAGIALPGQTVLVLQGGGALGAYQLGVYEALHEAGIEPDWVIGTSIGAINGAIIAGNPPEQRLLRLNEFWQTTQHHSRHFPGGSNALINMLTMAQGIPGFFSPNPSSWFGLNGNTGIEQAAYYSTAPLRKTLEALVDFDYINERHTRLTVGAVSALSGEMRYFDSRDEKINVEHIMASGALPPAFPAVRVDGEPYWDGGLYSNTPIEAVLDDKPRRDSVIFSVQVWNPRGPEASTLTQVMGKLKDIQYASRSGHIERQRQIHRLRHVIRELTLKLPPELRDDPECRELSAWGCGTTMHVIKLNAPVLDGEDHTKDLDFTSRGIRTRRQAGLDETRSMIASRPWTAEVDPIEGVMIHEIQA</sequence>
<organism evidence="7 8">
    <name type="scientific">Undibacterium terreum</name>
    <dbReference type="NCBI Taxonomy" id="1224302"/>
    <lineage>
        <taxon>Bacteria</taxon>
        <taxon>Pseudomonadati</taxon>
        <taxon>Pseudomonadota</taxon>
        <taxon>Betaproteobacteria</taxon>
        <taxon>Burkholderiales</taxon>
        <taxon>Oxalobacteraceae</taxon>
        <taxon>Undibacterium</taxon>
    </lineage>
</organism>
<keyword evidence="1 4" id="KW-0378">Hydrolase</keyword>
<feature type="domain" description="PNPLA" evidence="6">
    <location>
        <begin position="37"/>
        <end position="235"/>
    </location>
</feature>
<dbReference type="EMBL" id="BMED01000003">
    <property type="protein sequence ID" value="GGC85375.1"/>
    <property type="molecule type" value="Genomic_DNA"/>
</dbReference>
<reference evidence="7" key="2">
    <citation type="submission" date="2020-09" db="EMBL/GenBank/DDBJ databases">
        <authorList>
            <person name="Sun Q."/>
            <person name="Zhou Y."/>
        </authorList>
    </citation>
    <scope>NUCLEOTIDE SEQUENCE</scope>
    <source>
        <strain evidence="7">CGMCC 1.10998</strain>
    </source>
</reference>
<evidence type="ECO:0000256" key="3">
    <source>
        <dbReference type="ARBA" id="ARBA00023098"/>
    </source>
</evidence>